<evidence type="ECO:0000256" key="3">
    <source>
        <dbReference type="ARBA" id="ARBA00022722"/>
    </source>
</evidence>
<name>A0ABU3X468_9EURY</name>
<evidence type="ECO:0000256" key="5">
    <source>
        <dbReference type="ARBA" id="ARBA00022801"/>
    </source>
</evidence>
<dbReference type="RefSeq" id="WP_317065994.1">
    <property type="nucleotide sequence ID" value="NZ_WBKO01000003.1"/>
</dbReference>
<proteinExistence type="inferred from homology"/>
<dbReference type="InterPro" id="IPR016195">
    <property type="entry name" value="Pol/histidinol_Pase-like"/>
</dbReference>
<evidence type="ECO:0000256" key="6">
    <source>
        <dbReference type="HAMAP-Rule" id="MF_00756"/>
    </source>
</evidence>
<reference evidence="7 8" key="1">
    <citation type="submission" date="2019-10" db="EMBL/GenBank/DDBJ databases">
        <title>Isolation and characterization of Methanoculleus sp. Wushi-C6 from a hot spring well.</title>
        <authorList>
            <person name="Chen S.-C."/>
            <person name="Lan Z.-H."/>
            <person name="You Y.-T."/>
            <person name="Lai M.-C."/>
        </authorList>
    </citation>
    <scope>NUCLEOTIDE SEQUENCE [LARGE SCALE GENOMIC DNA]</scope>
    <source>
        <strain evidence="7 8">Wushi-C6</strain>
    </source>
</reference>
<dbReference type="Pfam" id="PF01876">
    <property type="entry name" value="RNase_P_p30"/>
    <property type="match status" value="1"/>
</dbReference>
<comment type="subunit">
    <text evidence="6">Consists of a catalytic RNA component and at least 4-5 protein subunits.</text>
</comment>
<keyword evidence="2 6" id="KW-0819">tRNA processing</keyword>
<evidence type="ECO:0000313" key="8">
    <source>
        <dbReference type="Proteomes" id="UP001281203"/>
    </source>
</evidence>
<keyword evidence="8" id="KW-1185">Reference proteome</keyword>
<comment type="function">
    <text evidence="6">Part of ribonuclease P, a protein complex that generates mature tRNA molecules by cleaving their 5'-ends.</text>
</comment>
<keyword evidence="1 6" id="KW-0963">Cytoplasm</keyword>
<organism evidence="7 8">
    <name type="scientific">Methanoculleus caldifontis</name>
    <dbReference type="NCBI Taxonomy" id="2651577"/>
    <lineage>
        <taxon>Archaea</taxon>
        <taxon>Methanobacteriati</taxon>
        <taxon>Methanobacteriota</taxon>
        <taxon>Stenosarchaea group</taxon>
        <taxon>Methanomicrobia</taxon>
        <taxon>Methanomicrobiales</taxon>
        <taxon>Methanomicrobiaceae</taxon>
        <taxon>Methanoculleus</taxon>
    </lineage>
</organism>
<dbReference type="SUPFAM" id="SSF89550">
    <property type="entry name" value="PHP domain-like"/>
    <property type="match status" value="1"/>
</dbReference>
<keyword evidence="3 6" id="KW-0540">Nuclease</keyword>
<dbReference type="Proteomes" id="UP001281203">
    <property type="component" value="Unassembled WGS sequence"/>
</dbReference>
<dbReference type="InterPro" id="IPR002738">
    <property type="entry name" value="RNase_P_p30"/>
</dbReference>
<dbReference type="EMBL" id="WBKO01000003">
    <property type="protein sequence ID" value="MDV2482857.1"/>
    <property type="molecule type" value="Genomic_DNA"/>
</dbReference>
<gene>
    <name evidence="6" type="primary">rnp3</name>
    <name evidence="7" type="ORF">F8E02_12835</name>
</gene>
<protein>
    <recommendedName>
        <fullName evidence="6">Ribonuclease P protein component 3</fullName>
        <shortName evidence="6">RNase P component 3</shortName>
        <ecNumber evidence="6">3.1.26.5</ecNumber>
    </recommendedName>
    <alternativeName>
        <fullName evidence="6">Rpp30</fullName>
    </alternativeName>
</protein>
<evidence type="ECO:0000256" key="1">
    <source>
        <dbReference type="ARBA" id="ARBA00022490"/>
    </source>
</evidence>
<comment type="catalytic activity">
    <reaction evidence="6">
        <text>Endonucleolytic cleavage of RNA, removing 5'-extranucleotides from tRNA precursor.</text>
        <dbReference type="EC" id="3.1.26.5"/>
    </reaction>
</comment>
<comment type="caution">
    <text evidence="7">The sequence shown here is derived from an EMBL/GenBank/DDBJ whole genome shotgun (WGS) entry which is preliminary data.</text>
</comment>
<evidence type="ECO:0000313" key="7">
    <source>
        <dbReference type="EMBL" id="MDV2482857.1"/>
    </source>
</evidence>
<evidence type="ECO:0000256" key="2">
    <source>
        <dbReference type="ARBA" id="ARBA00022694"/>
    </source>
</evidence>
<accession>A0ABU3X468</accession>
<evidence type="ECO:0000256" key="4">
    <source>
        <dbReference type="ARBA" id="ARBA00022759"/>
    </source>
</evidence>
<dbReference type="EC" id="3.1.26.5" evidence="6"/>
<keyword evidence="5 6" id="KW-0378">Hydrolase</keyword>
<sequence>MKITDACVYPYPAGDSTPARMAFEARDLGFDSIIAVGAGVRPSPGAEVLRGAVIGAASIKDVLKQVRDPAVRRADVVSVNARDIAFNRAVVSLKEIRVVRGIHATQRNAFDHVAARSAAEHGVAVDISLAPLIQLRGTRRQRALQRYADILTLQRRYGFPLTISSDARSILEQRPVRDVQGLCGLFGMTGTEVSEALASVGRLVTPDSPVKVVR</sequence>
<dbReference type="HAMAP" id="MF_00756">
    <property type="entry name" value="RNase_P_3"/>
    <property type="match status" value="1"/>
</dbReference>
<dbReference type="InterPro" id="IPR023539">
    <property type="entry name" value="RNase_P_comp-3_arc"/>
</dbReference>
<comment type="similarity">
    <text evidence="6">Belongs to the eukaryotic/archaeal RNase P protein component 3 family.</text>
</comment>
<dbReference type="Gene3D" id="3.20.20.140">
    <property type="entry name" value="Metal-dependent hydrolases"/>
    <property type="match status" value="1"/>
</dbReference>
<keyword evidence="4 6" id="KW-0255">Endonuclease</keyword>
<comment type="subcellular location">
    <subcellularLocation>
        <location evidence="6">Cytoplasm</location>
    </subcellularLocation>
</comment>